<dbReference type="NCBIfam" id="TIGR00794">
    <property type="entry name" value="kup"/>
    <property type="match status" value="1"/>
</dbReference>
<dbReference type="Proteomes" id="UP000075714">
    <property type="component" value="Unassembled WGS sequence"/>
</dbReference>
<evidence type="ECO:0000313" key="14">
    <source>
        <dbReference type="EMBL" id="KXZ41691.1"/>
    </source>
</evidence>
<dbReference type="Pfam" id="PF02705">
    <property type="entry name" value="K_trans"/>
    <property type="match status" value="1"/>
</dbReference>
<feature type="transmembrane region" description="Helical" evidence="10">
    <location>
        <begin position="361"/>
        <end position="392"/>
    </location>
</feature>
<evidence type="ECO:0000256" key="1">
    <source>
        <dbReference type="ARBA" id="ARBA00004141"/>
    </source>
</evidence>
<keyword evidence="8 10" id="KW-0406">Ion transport</keyword>
<keyword evidence="5 10" id="KW-0812">Transmembrane</keyword>
<evidence type="ECO:0000256" key="9">
    <source>
        <dbReference type="ARBA" id="ARBA00023136"/>
    </source>
</evidence>
<feature type="domain" description="K+ potassium transporter integral membrane" evidence="12">
    <location>
        <begin position="31"/>
        <end position="531"/>
    </location>
</feature>
<gene>
    <name evidence="14" type="ORF">GPECTOR_318g18</name>
</gene>
<feature type="transmembrane region" description="Helical" evidence="10">
    <location>
        <begin position="244"/>
        <end position="264"/>
    </location>
</feature>
<accession>A0A150FVQ4</accession>
<protein>
    <recommendedName>
        <fullName evidence="10">Potassium transporter</fullName>
    </recommendedName>
</protein>
<keyword evidence="9 10" id="KW-0472">Membrane</keyword>
<evidence type="ECO:0000256" key="11">
    <source>
        <dbReference type="SAM" id="MobiDB-lite"/>
    </source>
</evidence>
<feature type="region of interest" description="Disordered" evidence="11">
    <location>
        <begin position="756"/>
        <end position="784"/>
    </location>
</feature>
<organism evidence="14 15">
    <name type="scientific">Gonium pectorale</name>
    <name type="common">Green alga</name>
    <dbReference type="NCBI Taxonomy" id="33097"/>
    <lineage>
        <taxon>Eukaryota</taxon>
        <taxon>Viridiplantae</taxon>
        <taxon>Chlorophyta</taxon>
        <taxon>core chlorophytes</taxon>
        <taxon>Chlorophyceae</taxon>
        <taxon>CS clade</taxon>
        <taxon>Chlamydomonadales</taxon>
        <taxon>Volvocaceae</taxon>
        <taxon>Gonium</taxon>
    </lineage>
</organism>
<evidence type="ECO:0000256" key="10">
    <source>
        <dbReference type="RuleBase" id="RU321113"/>
    </source>
</evidence>
<keyword evidence="6 10" id="KW-0630">Potassium</keyword>
<dbReference type="AlphaFoldDB" id="A0A150FVQ4"/>
<evidence type="ECO:0000259" key="13">
    <source>
        <dbReference type="Pfam" id="PF22776"/>
    </source>
</evidence>
<evidence type="ECO:0000259" key="12">
    <source>
        <dbReference type="Pfam" id="PF02705"/>
    </source>
</evidence>
<dbReference type="InterPro" id="IPR003855">
    <property type="entry name" value="K+_transporter"/>
</dbReference>
<evidence type="ECO:0000256" key="7">
    <source>
        <dbReference type="ARBA" id="ARBA00022989"/>
    </source>
</evidence>
<sequence>MASTALELMDDADLTKRAPPRRAAWSTTLALAFGALGVIYGDIGTSPLYVYSTIFSKLDPSKNDVLGAVSLIFWTITLIVLVKYVGVVLLADDDGEGGTFSLYAFLCRRIGIRPHSGTAKEDSRIQRGLSTARGTTLIARSSLHRQGPAPWWRQLSANGSTVRGALRRSRAGQLSLWGMTVVATGMVLGDGVLTPAISVMSAVSGLKEATPAVTQHAVVGISIAILVLLYSVQQLGTHRVSFTFAPVVALWLTANLGVAIYNISRYGGAVFAGLSPHHIVLFFSRHGTEAWRMLGGVMLCVTGAEAMYADLGHFSHGSIVLSFSFFVYPCLVLTYLGQGAFLMARPEDVGETFWKSVPRPFFYPMLVLATLASVVASQALITGSFSIVANAIKLGAFPKLHVQHTSASVRGQIYVGEVNWALMLLCIACVAGFQDTVALGNAYGLTVSSVFLATTALMVLVMVAVWELSLLAVLPFAAVFLLLEGAFVSANLEKIPEGAWFTLVVSGGVSYIMIICESSDSATQQQQPQQQLLQTSSSGGNAAVNVAAGPSAHAAASASGPASVGLEATAAAGARPAPNTDATGGAAAVLATAAAGPPTLMAVRAMTLARLSSWRPTELAMRQPSGELRLLTRQPGVGLYYSESPVGLPSVLLHFLRNVHSVHDVSVFVTVRIMPLPHVQPRERLLVRQMTPIPNFYQVVARYGYLDKVDHGPSFVTCVVDAIVRQLRRGGQTRHQAQRWEDVRVQVGVDHDVDEASDDEEAGQLPPLPVLPPDSGSTTAAARGTAAAAAATEINASVVSAPSPVAAPVLSPSGGSADGEDSLRRAGGAVGRSRQPPLPAAAHSAGAVDQAAVAHILEACNQGVVYYLGVTRVRPDPSSRVLHQLLFGAVYRLLLGLSHSEVEEWQLPEESVVELGVTLRI</sequence>
<feature type="transmembrane region" description="Helical" evidence="10">
    <location>
        <begin position="445"/>
        <end position="466"/>
    </location>
</feature>
<dbReference type="EMBL" id="LSYV01000316">
    <property type="protein sequence ID" value="KXZ41691.1"/>
    <property type="molecule type" value="Genomic_DNA"/>
</dbReference>
<evidence type="ECO:0000256" key="6">
    <source>
        <dbReference type="ARBA" id="ARBA00022958"/>
    </source>
</evidence>
<keyword evidence="15" id="KW-1185">Reference proteome</keyword>
<feature type="region of interest" description="Disordered" evidence="11">
    <location>
        <begin position="809"/>
        <end position="842"/>
    </location>
</feature>
<proteinExistence type="inferred from homology"/>
<feature type="transmembrane region" description="Helical" evidence="10">
    <location>
        <begin position="473"/>
        <end position="492"/>
    </location>
</feature>
<evidence type="ECO:0000256" key="2">
    <source>
        <dbReference type="ARBA" id="ARBA00008440"/>
    </source>
</evidence>
<feature type="transmembrane region" description="Helical" evidence="10">
    <location>
        <begin position="174"/>
        <end position="193"/>
    </location>
</feature>
<feature type="domain" description="K+ potassium transporter C-terminal" evidence="13">
    <location>
        <begin position="635"/>
        <end position="714"/>
    </location>
</feature>
<dbReference type="PANTHER" id="PTHR30540">
    <property type="entry name" value="OSMOTIC STRESS POTASSIUM TRANSPORTER"/>
    <property type="match status" value="1"/>
</dbReference>
<comment type="caution">
    <text evidence="14">The sequence shown here is derived from an EMBL/GenBank/DDBJ whole genome shotgun (WGS) entry which is preliminary data.</text>
</comment>
<dbReference type="Pfam" id="PF22776">
    <property type="entry name" value="K_trans_C"/>
    <property type="match status" value="1"/>
</dbReference>
<feature type="transmembrane region" description="Helical" evidence="10">
    <location>
        <begin position="413"/>
        <end position="433"/>
    </location>
</feature>
<feature type="transmembrane region" description="Helical" evidence="10">
    <location>
        <begin position="23"/>
        <end position="45"/>
    </location>
</feature>
<dbReference type="OrthoDB" id="504708at2759"/>
<evidence type="ECO:0000256" key="8">
    <source>
        <dbReference type="ARBA" id="ARBA00023065"/>
    </source>
</evidence>
<dbReference type="PANTHER" id="PTHR30540:SF83">
    <property type="entry name" value="K+ POTASSIUM TRANSPORTER"/>
    <property type="match status" value="1"/>
</dbReference>
<keyword evidence="3" id="KW-0813">Transport</keyword>
<dbReference type="InterPro" id="IPR053951">
    <property type="entry name" value="K_trans_N"/>
</dbReference>
<comment type="similarity">
    <text evidence="2 10">Belongs to the HAK/KUP transporter (TC 2.A.72.3) family.</text>
</comment>
<dbReference type="STRING" id="33097.A0A150FVQ4"/>
<feature type="transmembrane region" description="Helical" evidence="10">
    <location>
        <begin position="290"/>
        <end position="308"/>
    </location>
</feature>
<dbReference type="InterPro" id="IPR053952">
    <property type="entry name" value="K_trans_C"/>
</dbReference>
<comment type="subcellular location">
    <subcellularLocation>
        <location evidence="1 10">Membrane</location>
        <topology evidence="1 10">Multi-pass membrane protein</topology>
    </subcellularLocation>
</comment>
<dbReference type="GO" id="GO:0015079">
    <property type="term" value="F:potassium ion transmembrane transporter activity"/>
    <property type="evidence" value="ECO:0007669"/>
    <property type="project" value="UniProtKB-UniRule"/>
</dbReference>
<evidence type="ECO:0000256" key="3">
    <source>
        <dbReference type="ARBA" id="ARBA00022448"/>
    </source>
</evidence>
<keyword evidence="7 10" id="KW-1133">Transmembrane helix</keyword>
<reference evidence="15" key="1">
    <citation type="journal article" date="2016" name="Nat. Commun.">
        <title>The Gonium pectorale genome demonstrates co-option of cell cycle regulation during the evolution of multicellularity.</title>
        <authorList>
            <person name="Hanschen E.R."/>
            <person name="Marriage T.N."/>
            <person name="Ferris P.J."/>
            <person name="Hamaji T."/>
            <person name="Toyoda A."/>
            <person name="Fujiyama A."/>
            <person name="Neme R."/>
            <person name="Noguchi H."/>
            <person name="Minakuchi Y."/>
            <person name="Suzuki M."/>
            <person name="Kawai-Toyooka H."/>
            <person name="Smith D.R."/>
            <person name="Sparks H."/>
            <person name="Anderson J."/>
            <person name="Bakaric R."/>
            <person name="Luria V."/>
            <person name="Karger A."/>
            <person name="Kirschner M.W."/>
            <person name="Durand P.M."/>
            <person name="Michod R.E."/>
            <person name="Nozaki H."/>
            <person name="Olson B.J."/>
        </authorList>
    </citation>
    <scope>NUCLEOTIDE SEQUENCE [LARGE SCALE GENOMIC DNA]</scope>
    <source>
        <strain evidence="15">NIES-2863</strain>
    </source>
</reference>
<name>A0A150FVQ4_GONPE</name>
<feature type="transmembrane region" description="Helical" evidence="10">
    <location>
        <begin position="65"/>
        <end position="91"/>
    </location>
</feature>
<feature type="transmembrane region" description="Helical" evidence="10">
    <location>
        <begin position="320"/>
        <end position="341"/>
    </location>
</feature>
<comment type="caution">
    <text evidence="10">Lacks conserved residue(s) required for the propagation of feature annotation.</text>
</comment>
<dbReference type="GO" id="GO:0016020">
    <property type="term" value="C:membrane"/>
    <property type="evidence" value="ECO:0007669"/>
    <property type="project" value="UniProtKB-SubCell"/>
</dbReference>
<evidence type="ECO:0000256" key="5">
    <source>
        <dbReference type="ARBA" id="ARBA00022692"/>
    </source>
</evidence>
<keyword evidence="4 10" id="KW-0633">Potassium transport</keyword>
<evidence type="ECO:0000256" key="4">
    <source>
        <dbReference type="ARBA" id="ARBA00022538"/>
    </source>
</evidence>
<feature type="transmembrane region" description="Helical" evidence="10">
    <location>
        <begin position="213"/>
        <end position="232"/>
    </location>
</feature>
<comment type="function">
    <text evidence="10">Potassium transporter.</text>
</comment>
<evidence type="ECO:0000313" key="15">
    <source>
        <dbReference type="Proteomes" id="UP000075714"/>
    </source>
</evidence>